<evidence type="ECO:0000256" key="3">
    <source>
        <dbReference type="ARBA" id="ARBA00022449"/>
    </source>
</evidence>
<gene>
    <name evidence="10" type="ORF">BSZ36_16315</name>
</gene>
<evidence type="ECO:0000313" key="11">
    <source>
        <dbReference type="Proteomes" id="UP000216446"/>
    </source>
</evidence>
<name>A0A259U349_9BACT</name>
<comment type="caution">
    <text evidence="10">The sequence shown here is derived from an EMBL/GenBank/DDBJ whole genome shotgun (WGS) entry which is preliminary data.</text>
</comment>
<evidence type="ECO:0000256" key="6">
    <source>
        <dbReference type="ARBA" id="ARBA00023065"/>
    </source>
</evidence>
<dbReference type="InterPro" id="IPR006153">
    <property type="entry name" value="Cation/H_exchanger_TM"/>
</dbReference>
<feature type="transmembrane region" description="Helical" evidence="8">
    <location>
        <begin position="195"/>
        <end position="218"/>
    </location>
</feature>
<reference evidence="10 11" key="1">
    <citation type="submission" date="2016-11" db="EMBL/GenBank/DDBJ databases">
        <title>Study of marine rhodopsin-containing bacteria.</title>
        <authorList>
            <person name="Yoshizawa S."/>
            <person name="Kumagai Y."/>
            <person name="Kogure K."/>
        </authorList>
    </citation>
    <scope>NUCLEOTIDE SEQUENCE [LARGE SCALE GENOMIC DNA]</scope>
    <source>
        <strain evidence="10 11">SG-29</strain>
    </source>
</reference>
<feature type="transmembrane region" description="Helical" evidence="8">
    <location>
        <begin position="94"/>
        <end position="115"/>
    </location>
</feature>
<keyword evidence="3" id="KW-0050">Antiport</keyword>
<dbReference type="GO" id="GO:0016020">
    <property type="term" value="C:membrane"/>
    <property type="evidence" value="ECO:0007669"/>
    <property type="project" value="UniProtKB-SubCell"/>
</dbReference>
<dbReference type="InterPro" id="IPR038770">
    <property type="entry name" value="Na+/solute_symporter_sf"/>
</dbReference>
<sequence length="861" mass="88157">MLLALDLSLPLTEPVAVFTAVLLVLLAAPLVGRRGIPSSVVLLLAGVALGPNALGVLARDPTMVLLGTVGLLYIMFLAGLEIDLHEFIRHRKQSLVFGSLTFALPQVVGTAVGILGFGMGWPAAILLGSVFASHTLLAYPAAARLGLQKENAVTTAVGATILTDTLALLVLAVIASGARSGASGAAFDPLVLVRVAGPLALFSVAVLWGVPRAGAWFLRRAAQDATVEFVFVLAVVFACALSVEALGVEPIIGAFLAGLALNRLVPEGSALMNRVGFVGNALFVPFFLLATGMLVDLGAFVSGPDVARSWAVAGAMVGSLLFTKGAAAWATRPAFGYTADEARLVFGLTVPQAAATLAAVLVGVEVGLFDAAILNGTIAMVMVTCLVGPWLVESAGRRLALTAESRAAHAPLARRPRLLVSLSNPASVEAILDLALLAHEPDPATPIVAVTVVDRGADPEAEVARGERLLSAAVVHAAGADVPVLPLVRSEANVARALARAATETRATTLVMGWDGSATAERLLFGTIPDRVLRETSAAVLVARGGAPLATVGRLVVVVPPLAEGEPGFAEAAHLLAGLASRAGAGLAVLTPEAHREGVLAAFGSRRGGPKPEPLALDDWKGAPEALAQIVRPSDALALVSARPGAIAWSAAADRLPRTLAQQFPGHPLLVLYPGQAPGSGVLPRPDRGERTFLDRLGPDGVRISLRPGSVDDLVRQTLASAFSETNRSAAREALLAAPPEARTEIRPGVLLLHARTAAVRKPLLALGTSAEGLSVPGASGAVHVVVMFVAPLEAASPAYLGWLALLARTLHADATVEALRSAPTPEAAIDALLLAAHSDANSPEASAEISRGRTPAAAGV</sequence>
<dbReference type="InterPro" id="IPR002178">
    <property type="entry name" value="PTS_EIIA_type-2_dom"/>
</dbReference>
<feature type="transmembrane region" description="Helical" evidence="8">
    <location>
        <begin position="230"/>
        <end position="257"/>
    </location>
</feature>
<accession>A0A259U349</accession>
<feature type="transmembrane region" description="Helical" evidence="8">
    <location>
        <begin position="15"/>
        <end position="32"/>
    </location>
</feature>
<dbReference type="InterPro" id="IPR014729">
    <property type="entry name" value="Rossmann-like_a/b/a_fold"/>
</dbReference>
<dbReference type="PANTHER" id="PTHR43562:SF4">
    <property type="entry name" value="NA(+)_H(+) ANTIPORTER NHAS5"/>
    <property type="match status" value="1"/>
</dbReference>
<dbReference type="Gene3D" id="3.40.930.10">
    <property type="entry name" value="Mannitol-specific EII, Chain A"/>
    <property type="match status" value="1"/>
</dbReference>
<feature type="transmembrane region" description="Helical" evidence="8">
    <location>
        <begin position="39"/>
        <end position="58"/>
    </location>
</feature>
<evidence type="ECO:0000256" key="2">
    <source>
        <dbReference type="ARBA" id="ARBA00022448"/>
    </source>
</evidence>
<dbReference type="RefSeq" id="WP_094550839.1">
    <property type="nucleotide sequence ID" value="NZ_MQWB01000001.1"/>
</dbReference>
<dbReference type="InterPro" id="IPR016152">
    <property type="entry name" value="PTrfase/Anion_transptr"/>
</dbReference>
<feature type="transmembrane region" description="Helical" evidence="8">
    <location>
        <begin position="121"/>
        <end position="141"/>
    </location>
</feature>
<dbReference type="PANTHER" id="PTHR43562">
    <property type="entry name" value="NAPA-TYPE SODIUM/HYDROGEN ANTIPORTER"/>
    <property type="match status" value="1"/>
</dbReference>
<dbReference type="EMBL" id="MQWB01000001">
    <property type="protein sequence ID" value="OZC04406.1"/>
    <property type="molecule type" value="Genomic_DNA"/>
</dbReference>
<dbReference type="PROSITE" id="PS51094">
    <property type="entry name" value="PTS_EIIA_TYPE_2"/>
    <property type="match status" value="1"/>
</dbReference>
<dbReference type="GO" id="GO:1902600">
    <property type="term" value="P:proton transmembrane transport"/>
    <property type="evidence" value="ECO:0007669"/>
    <property type="project" value="InterPro"/>
</dbReference>
<feature type="transmembrane region" description="Helical" evidence="8">
    <location>
        <begin position="153"/>
        <end position="175"/>
    </location>
</feature>
<evidence type="ECO:0000256" key="7">
    <source>
        <dbReference type="ARBA" id="ARBA00023136"/>
    </source>
</evidence>
<dbReference type="Gene3D" id="1.20.1530.20">
    <property type="match status" value="1"/>
</dbReference>
<dbReference type="SUPFAM" id="SSF55804">
    <property type="entry name" value="Phoshotransferase/anion transport protein"/>
    <property type="match status" value="1"/>
</dbReference>
<feature type="transmembrane region" description="Helical" evidence="8">
    <location>
        <begin position="277"/>
        <end position="298"/>
    </location>
</feature>
<dbReference type="InParanoid" id="A0A259U349"/>
<dbReference type="Pfam" id="PF00999">
    <property type="entry name" value="Na_H_Exchanger"/>
    <property type="match status" value="1"/>
</dbReference>
<evidence type="ECO:0000256" key="4">
    <source>
        <dbReference type="ARBA" id="ARBA00022692"/>
    </source>
</evidence>
<evidence type="ECO:0000256" key="8">
    <source>
        <dbReference type="SAM" id="Phobius"/>
    </source>
</evidence>
<dbReference type="GO" id="GO:0015297">
    <property type="term" value="F:antiporter activity"/>
    <property type="evidence" value="ECO:0007669"/>
    <property type="project" value="UniProtKB-KW"/>
</dbReference>
<protein>
    <recommendedName>
        <fullName evidence="9">PTS EIIA type-2 domain-containing protein</fullName>
    </recommendedName>
</protein>
<keyword evidence="5 8" id="KW-1133">Transmembrane helix</keyword>
<feature type="transmembrane region" description="Helical" evidence="8">
    <location>
        <begin position="342"/>
        <end position="364"/>
    </location>
</feature>
<dbReference type="Gene3D" id="3.40.50.620">
    <property type="entry name" value="HUPs"/>
    <property type="match status" value="1"/>
</dbReference>
<keyword evidence="11" id="KW-1185">Reference proteome</keyword>
<dbReference type="Proteomes" id="UP000216446">
    <property type="component" value="Unassembled WGS sequence"/>
</dbReference>
<proteinExistence type="predicted"/>
<evidence type="ECO:0000256" key="1">
    <source>
        <dbReference type="ARBA" id="ARBA00004141"/>
    </source>
</evidence>
<keyword evidence="4 8" id="KW-0812">Transmembrane</keyword>
<dbReference type="SUPFAM" id="SSF52402">
    <property type="entry name" value="Adenine nucleotide alpha hydrolases-like"/>
    <property type="match status" value="1"/>
</dbReference>
<keyword evidence="2" id="KW-0813">Transport</keyword>
<keyword evidence="6" id="KW-0406">Ion transport</keyword>
<comment type="subcellular location">
    <subcellularLocation>
        <location evidence="1">Membrane</location>
        <topology evidence="1">Multi-pass membrane protein</topology>
    </subcellularLocation>
</comment>
<feature type="transmembrane region" description="Helical" evidence="8">
    <location>
        <begin position="310"/>
        <end position="330"/>
    </location>
</feature>
<dbReference type="InterPro" id="IPR006016">
    <property type="entry name" value="UspA"/>
</dbReference>
<dbReference type="Pfam" id="PF00359">
    <property type="entry name" value="PTS_EIIA_2"/>
    <property type="match status" value="1"/>
</dbReference>
<feature type="transmembrane region" description="Helical" evidence="8">
    <location>
        <begin position="64"/>
        <end position="82"/>
    </location>
</feature>
<evidence type="ECO:0000256" key="5">
    <source>
        <dbReference type="ARBA" id="ARBA00022989"/>
    </source>
</evidence>
<organism evidence="10 11">
    <name type="scientific">Rubricoccus marinus</name>
    <dbReference type="NCBI Taxonomy" id="716817"/>
    <lineage>
        <taxon>Bacteria</taxon>
        <taxon>Pseudomonadati</taxon>
        <taxon>Rhodothermota</taxon>
        <taxon>Rhodothermia</taxon>
        <taxon>Rhodothermales</taxon>
        <taxon>Rubricoccaceae</taxon>
        <taxon>Rubricoccus</taxon>
    </lineage>
</organism>
<feature type="domain" description="PTS EIIA type-2" evidence="9">
    <location>
        <begin position="695"/>
        <end position="837"/>
    </location>
</feature>
<evidence type="ECO:0000313" key="10">
    <source>
        <dbReference type="EMBL" id="OZC04406.1"/>
    </source>
</evidence>
<dbReference type="OrthoDB" id="9793589at2"/>
<evidence type="ECO:0000259" key="9">
    <source>
        <dbReference type="PROSITE" id="PS51094"/>
    </source>
</evidence>
<dbReference type="CDD" id="cd00293">
    <property type="entry name" value="USP-like"/>
    <property type="match status" value="1"/>
</dbReference>
<keyword evidence="7 8" id="KW-0472">Membrane</keyword>
<feature type="transmembrane region" description="Helical" evidence="8">
    <location>
        <begin position="371"/>
        <end position="392"/>
    </location>
</feature>
<dbReference type="AlphaFoldDB" id="A0A259U349"/>
<dbReference type="Pfam" id="PF00582">
    <property type="entry name" value="Usp"/>
    <property type="match status" value="1"/>
</dbReference>